<dbReference type="GO" id="GO:0016020">
    <property type="term" value="C:membrane"/>
    <property type="evidence" value="ECO:0007669"/>
    <property type="project" value="TreeGrafter"/>
</dbReference>
<keyword evidence="1" id="KW-0472">Membrane</keyword>
<dbReference type="InterPro" id="IPR010721">
    <property type="entry name" value="UstE-like"/>
</dbReference>
<accession>A0A0S4JBK7</accession>
<feature type="transmembrane region" description="Helical" evidence="1">
    <location>
        <begin position="135"/>
        <end position="155"/>
    </location>
</feature>
<dbReference type="OMA" id="YWVAPYI"/>
<evidence type="ECO:0000313" key="2">
    <source>
        <dbReference type="EMBL" id="CUG87587.1"/>
    </source>
</evidence>
<dbReference type="PANTHER" id="PTHR32251:SF33">
    <property type="entry name" value="STEROID 5-ALPHA REDUCTASE C-TERMINAL DOMAIN-CONTAINING PROTEIN"/>
    <property type="match status" value="1"/>
</dbReference>
<gene>
    <name evidence="2" type="ORF">BSAL_10960</name>
</gene>
<dbReference type="Proteomes" id="UP000051952">
    <property type="component" value="Unassembled WGS sequence"/>
</dbReference>
<dbReference type="AlphaFoldDB" id="A0A0S4JBK7"/>
<dbReference type="Pfam" id="PF06966">
    <property type="entry name" value="DUF1295"/>
    <property type="match status" value="1"/>
</dbReference>
<dbReference type="PANTHER" id="PTHR32251">
    <property type="entry name" value="3-OXO-5-ALPHA-STEROID 4-DEHYDROGENASE"/>
    <property type="match status" value="1"/>
</dbReference>
<protein>
    <submittedName>
        <fullName evidence="2">Transmembrane protein, putative</fullName>
    </submittedName>
</protein>
<feature type="transmembrane region" description="Helical" evidence="1">
    <location>
        <begin position="188"/>
        <end position="212"/>
    </location>
</feature>
<keyword evidence="1" id="KW-1133">Transmembrane helix</keyword>
<proteinExistence type="predicted"/>
<evidence type="ECO:0000256" key="1">
    <source>
        <dbReference type="SAM" id="Phobius"/>
    </source>
</evidence>
<dbReference type="PROSITE" id="PS50244">
    <property type="entry name" value="S5A_REDUCTASE"/>
    <property type="match status" value="1"/>
</dbReference>
<keyword evidence="3" id="KW-1185">Reference proteome</keyword>
<dbReference type="EMBL" id="CYKH01001546">
    <property type="protein sequence ID" value="CUG87587.1"/>
    <property type="molecule type" value="Genomic_DNA"/>
</dbReference>
<dbReference type="OrthoDB" id="67965at2759"/>
<feature type="transmembrane region" description="Helical" evidence="1">
    <location>
        <begin position="104"/>
        <end position="123"/>
    </location>
</feature>
<dbReference type="Gene3D" id="1.20.120.1630">
    <property type="match status" value="1"/>
</dbReference>
<organism evidence="2 3">
    <name type="scientific">Bodo saltans</name>
    <name type="common">Flagellated protozoan</name>
    <dbReference type="NCBI Taxonomy" id="75058"/>
    <lineage>
        <taxon>Eukaryota</taxon>
        <taxon>Discoba</taxon>
        <taxon>Euglenozoa</taxon>
        <taxon>Kinetoplastea</taxon>
        <taxon>Metakinetoplastina</taxon>
        <taxon>Eubodonida</taxon>
        <taxon>Bodonidae</taxon>
        <taxon>Bodo</taxon>
    </lineage>
</organism>
<keyword evidence="1 2" id="KW-0812">Transmembrane</keyword>
<reference evidence="3" key="1">
    <citation type="submission" date="2015-09" db="EMBL/GenBank/DDBJ databases">
        <authorList>
            <consortium name="Pathogen Informatics"/>
        </authorList>
    </citation>
    <scope>NUCLEOTIDE SEQUENCE [LARGE SCALE GENOMIC DNA]</scope>
    <source>
        <strain evidence="3">Lake Konstanz</strain>
    </source>
</reference>
<sequence length="247" mass="28007">MSDKSNNSHQPNISKKEVSWVVKQWSRFSSYLSNDFLGGPKCIKLSHVINLQKGGTLLLCIGLMWNFDNVTPTAITYTALHGSYGLCWLLKEVVFPDPKWDVKITVGAALNAVLLVLGPYWFMPYHTIANRVEQSPLVLCTATIAYVIGLFLMIGSDCQKYFVLRERKGLITNGFFRRVRHPNYLGEMMLYGSFAVVSGSPISWGVLLWVWIGVFLPNMLNKEASMSRYPQWAAYCKQSGFLIPKFF</sequence>
<evidence type="ECO:0000313" key="3">
    <source>
        <dbReference type="Proteomes" id="UP000051952"/>
    </source>
</evidence>
<dbReference type="VEuPathDB" id="TriTrypDB:BSAL_10960"/>
<name>A0A0S4JBK7_BODSA</name>